<evidence type="ECO:0000313" key="2">
    <source>
        <dbReference type="Proteomes" id="UP001239213"/>
    </source>
</evidence>
<name>A0AAI9Y2W9_9PEZI</name>
<evidence type="ECO:0000313" key="1">
    <source>
        <dbReference type="EMBL" id="KAK1479912.1"/>
    </source>
</evidence>
<accession>A0AAI9Y2W9</accession>
<protein>
    <submittedName>
        <fullName evidence="1">Uncharacterized protein</fullName>
    </submittedName>
</protein>
<sequence length="24" mass="2795">MICSRFTSFSKLKPELELEPSTNH</sequence>
<comment type="caution">
    <text evidence="1">The sequence shown here is derived from an EMBL/GenBank/DDBJ whole genome shotgun (WGS) entry which is preliminary data.</text>
</comment>
<reference evidence="1" key="1">
    <citation type="submission" date="2016-11" db="EMBL/GenBank/DDBJ databases">
        <title>The genome sequence of Colletotrichum cuscutae.</title>
        <authorList>
            <person name="Baroncelli R."/>
        </authorList>
    </citation>
    <scope>NUCLEOTIDE SEQUENCE</scope>
    <source>
        <strain evidence="1">IMI 304802</strain>
    </source>
</reference>
<keyword evidence="2" id="KW-1185">Reference proteome</keyword>
<dbReference type="Proteomes" id="UP001239213">
    <property type="component" value="Unassembled WGS sequence"/>
</dbReference>
<organism evidence="1 2">
    <name type="scientific">Colletotrichum cuscutae</name>
    <dbReference type="NCBI Taxonomy" id="1209917"/>
    <lineage>
        <taxon>Eukaryota</taxon>
        <taxon>Fungi</taxon>
        <taxon>Dikarya</taxon>
        <taxon>Ascomycota</taxon>
        <taxon>Pezizomycotina</taxon>
        <taxon>Sordariomycetes</taxon>
        <taxon>Hypocreomycetidae</taxon>
        <taxon>Glomerellales</taxon>
        <taxon>Glomerellaceae</taxon>
        <taxon>Colletotrichum</taxon>
        <taxon>Colletotrichum acutatum species complex</taxon>
    </lineage>
</organism>
<dbReference type="EMBL" id="MPDP01000112">
    <property type="protein sequence ID" value="KAK1479912.1"/>
    <property type="molecule type" value="Genomic_DNA"/>
</dbReference>
<proteinExistence type="predicted"/>
<gene>
    <name evidence="1" type="ORF">CCUS01_00466</name>
</gene>
<dbReference type="AlphaFoldDB" id="A0AAI9Y2W9"/>